<dbReference type="PROSITE" id="PS51186">
    <property type="entry name" value="GNAT"/>
    <property type="match status" value="1"/>
</dbReference>
<dbReference type="InterPro" id="IPR052523">
    <property type="entry name" value="Trichothecene_AcTrans"/>
</dbReference>
<dbReference type="Pfam" id="PF00583">
    <property type="entry name" value="Acetyltransf_1"/>
    <property type="match status" value="1"/>
</dbReference>
<organism evidence="2 3">
    <name type="scientific">Kutzneria viridogrisea</name>
    <dbReference type="NCBI Taxonomy" id="47990"/>
    <lineage>
        <taxon>Bacteria</taxon>
        <taxon>Bacillati</taxon>
        <taxon>Actinomycetota</taxon>
        <taxon>Actinomycetes</taxon>
        <taxon>Pseudonocardiales</taxon>
        <taxon>Pseudonocardiaceae</taxon>
        <taxon>Kutzneria</taxon>
    </lineage>
</organism>
<evidence type="ECO:0000313" key="3">
    <source>
        <dbReference type="Proteomes" id="UP000517916"/>
    </source>
</evidence>
<dbReference type="Proteomes" id="UP000517916">
    <property type="component" value="Unassembled WGS sequence"/>
</dbReference>
<name>A0ABR6BL99_9PSEU</name>
<dbReference type="InterPro" id="IPR000182">
    <property type="entry name" value="GNAT_dom"/>
</dbReference>
<dbReference type="Gene3D" id="3.40.630.30">
    <property type="match status" value="1"/>
</dbReference>
<dbReference type="EMBL" id="JACJID010000003">
    <property type="protein sequence ID" value="MBA8927397.1"/>
    <property type="molecule type" value="Genomic_DNA"/>
</dbReference>
<gene>
    <name evidence="2" type="ORF">BC739_004603</name>
</gene>
<evidence type="ECO:0000259" key="1">
    <source>
        <dbReference type="PROSITE" id="PS51186"/>
    </source>
</evidence>
<evidence type="ECO:0000313" key="2">
    <source>
        <dbReference type="EMBL" id="MBA8927397.1"/>
    </source>
</evidence>
<proteinExistence type="predicted"/>
<dbReference type="InterPro" id="IPR016181">
    <property type="entry name" value="Acyl_CoA_acyltransferase"/>
</dbReference>
<dbReference type="CDD" id="cd04301">
    <property type="entry name" value="NAT_SF"/>
    <property type="match status" value="1"/>
</dbReference>
<accession>A0ABR6BL99</accession>
<dbReference type="RefSeq" id="WP_025355436.1">
    <property type="nucleotide sequence ID" value="NZ_BAAABQ010000092.1"/>
</dbReference>
<dbReference type="PANTHER" id="PTHR42791:SF1">
    <property type="entry name" value="N-ACETYLTRANSFERASE DOMAIN-CONTAINING PROTEIN"/>
    <property type="match status" value="1"/>
</dbReference>
<comment type="caution">
    <text evidence="2">The sequence shown here is derived from an EMBL/GenBank/DDBJ whole genome shotgun (WGS) entry which is preliminary data.</text>
</comment>
<feature type="domain" description="N-acetyltransferase" evidence="1">
    <location>
        <begin position="2"/>
        <end position="191"/>
    </location>
</feature>
<keyword evidence="3" id="KW-1185">Reference proteome</keyword>
<dbReference type="PANTHER" id="PTHR42791">
    <property type="entry name" value="GNAT FAMILY ACETYLTRANSFERASE"/>
    <property type="match status" value="1"/>
</dbReference>
<dbReference type="SUPFAM" id="SSF55729">
    <property type="entry name" value="Acyl-CoA N-acyltransferases (Nat)"/>
    <property type="match status" value="1"/>
</dbReference>
<protein>
    <submittedName>
        <fullName evidence="2">GNAT superfamily N-acetyltransferase</fullName>
    </submittedName>
</protein>
<sequence length="191" mass="20950">MVDLRLATLEDVPRAVETLSAAFADYAWLRHTVARDRHAERVSELERLFVEHVGLRHGRVWVGDDGDAVAVWTHPDTDVAAAFGAIAPRMRELAGDRAEYAERAAAALAPHRPTEPVWFLGSLGVRPEAQGKGIGGAIVQPGLRAAEEAGVPAFLETSEERNVRFYRKLGFEVTAEVTIPDGGPTTWCMRR</sequence>
<reference evidence="2 3" key="1">
    <citation type="submission" date="2020-08" db="EMBL/GenBank/DDBJ databases">
        <title>Genomic Encyclopedia of Archaeal and Bacterial Type Strains, Phase II (KMG-II): from individual species to whole genera.</title>
        <authorList>
            <person name="Goeker M."/>
        </authorList>
    </citation>
    <scope>NUCLEOTIDE SEQUENCE [LARGE SCALE GENOMIC DNA]</scope>
    <source>
        <strain evidence="2 3">DSM 43850</strain>
    </source>
</reference>